<dbReference type="EMBL" id="FONN01000042">
    <property type="protein sequence ID" value="SFF45763.1"/>
    <property type="molecule type" value="Genomic_DNA"/>
</dbReference>
<comment type="subcellular location">
    <subcellularLocation>
        <location evidence="1">Cell membrane</location>
        <topology evidence="1">Multi-pass membrane protein</topology>
    </subcellularLocation>
</comment>
<dbReference type="Gene3D" id="1.20.1530.20">
    <property type="match status" value="1"/>
</dbReference>
<dbReference type="AlphaFoldDB" id="A0A1I2IVW6"/>
<dbReference type="Proteomes" id="UP000183410">
    <property type="component" value="Unassembled WGS sequence"/>
</dbReference>
<keyword evidence="3" id="KW-0813">Transport</keyword>
<evidence type="ECO:0000256" key="8">
    <source>
        <dbReference type="SAM" id="Phobius"/>
    </source>
</evidence>
<dbReference type="OrthoDB" id="148377at2"/>
<evidence type="ECO:0000313" key="9">
    <source>
        <dbReference type="EMBL" id="SFF45763.1"/>
    </source>
</evidence>
<dbReference type="GO" id="GO:0005886">
    <property type="term" value="C:plasma membrane"/>
    <property type="evidence" value="ECO:0007669"/>
    <property type="project" value="UniProtKB-SubCell"/>
</dbReference>
<comment type="similarity">
    <text evidence="2">Belongs to the auxin efflux carrier (TC 2.A.69) family.</text>
</comment>
<name>A0A1I2IVW6_9BACL</name>
<evidence type="ECO:0000256" key="7">
    <source>
        <dbReference type="ARBA" id="ARBA00023136"/>
    </source>
</evidence>
<feature type="transmembrane region" description="Helical" evidence="8">
    <location>
        <begin position="97"/>
        <end position="122"/>
    </location>
</feature>
<dbReference type="GO" id="GO:0055085">
    <property type="term" value="P:transmembrane transport"/>
    <property type="evidence" value="ECO:0007669"/>
    <property type="project" value="InterPro"/>
</dbReference>
<keyword evidence="10" id="KW-1185">Reference proteome</keyword>
<gene>
    <name evidence="9" type="ORF">SAMN04487969_14216</name>
</gene>
<reference evidence="10" key="1">
    <citation type="submission" date="2016-10" db="EMBL/GenBank/DDBJ databases">
        <authorList>
            <person name="Varghese N."/>
            <person name="Submissions S."/>
        </authorList>
    </citation>
    <scope>NUCLEOTIDE SEQUENCE [LARGE SCALE GENOMIC DNA]</scope>
    <source>
        <strain evidence="10">CGMCC 1.10223</strain>
    </source>
</reference>
<sequence length="311" mass="33216">MLHSFLLIVYGVFLPISLPVLGGAALKRWRGLETKPLSTIALYLLSPALILETLISARLSMADIIQTSAFSIINLVALWLVATLASRLLRLSPADQAGLTLVSVFTNCVNYGLPLVLLAFGQLGLAKASVYVISQMILVNTVGVYFAARSHFSVKKAVQSVCKLPALYAVVLAVIIRFTGIVVPAAVEEGISMLSNAYAPVVLILLGAQMAGARSSKRAADSVMSKPLWTAIAIRLLLSPVIAALLLWLLQVKGMLFAVLLILASMPTAVNAVIMAEQFEASPKLVSRCILWTTLASFIVLPLLIVLVQPS</sequence>
<dbReference type="InterPro" id="IPR004776">
    <property type="entry name" value="Mem_transp_PIN-like"/>
</dbReference>
<evidence type="ECO:0000256" key="6">
    <source>
        <dbReference type="ARBA" id="ARBA00022989"/>
    </source>
</evidence>
<dbReference type="RefSeq" id="WP_046234614.1">
    <property type="nucleotide sequence ID" value="NZ_FONN01000042.1"/>
</dbReference>
<evidence type="ECO:0000256" key="3">
    <source>
        <dbReference type="ARBA" id="ARBA00022448"/>
    </source>
</evidence>
<feature type="transmembrane region" description="Helical" evidence="8">
    <location>
        <begin position="128"/>
        <end position="147"/>
    </location>
</feature>
<evidence type="ECO:0000313" key="10">
    <source>
        <dbReference type="Proteomes" id="UP000183410"/>
    </source>
</evidence>
<feature type="transmembrane region" description="Helical" evidence="8">
    <location>
        <begin position="256"/>
        <end position="277"/>
    </location>
</feature>
<keyword evidence="5 8" id="KW-0812">Transmembrane</keyword>
<feature type="transmembrane region" description="Helical" evidence="8">
    <location>
        <begin position="167"/>
        <end position="187"/>
    </location>
</feature>
<keyword evidence="7 8" id="KW-0472">Membrane</keyword>
<evidence type="ECO:0008006" key="11">
    <source>
        <dbReference type="Google" id="ProtNLM"/>
    </source>
</evidence>
<organism evidence="9 10">
    <name type="scientific">Paenibacillus algorifonticola</name>
    <dbReference type="NCBI Taxonomy" id="684063"/>
    <lineage>
        <taxon>Bacteria</taxon>
        <taxon>Bacillati</taxon>
        <taxon>Bacillota</taxon>
        <taxon>Bacilli</taxon>
        <taxon>Bacillales</taxon>
        <taxon>Paenibacillaceae</taxon>
        <taxon>Paenibacillus</taxon>
    </lineage>
</organism>
<evidence type="ECO:0000256" key="4">
    <source>
        <dbReference type="ARBA" id="ARBA00022475"/>
    </source>
</evidence>
<feature type="transmembrane region" description="Helical" evidence="8">
    <location>
        <begin position="64"/>
        <end position="85"/>
    </location>
</feature>
<proteinExistence type="inferred from homology"/>
<evidence type="ECO:0000256" key="1">
    <source>
        <dbReference type="ARBA" id="ARBA00004651"/>
    </source>
</evidence>
<keyword evidence="4" id="KW-1003">Cell membrane</keyword>
<dbReference type="InterPro" id="IPR038770">
    <property type="entry name" value="Na+/solute_symporter_sf"/>
</dbReference>
<feature type="transmembrane region" description="Helical" evidence="8">
    <location>
        <begin position="232"/>
        <end position="250"/>
    </location>
</feature>
<protein>
    <recommendedName>
        <fullName evidence="11">Permease</fullName>
    </recommendedName>
</protein>
<dbReference type="PANTHER" id="PTHR36838">
    <property type="entry name" value="AUXIN EFFLUX CARRIER FAMILY PROTEIN"/>
    <property type="match status" value="1"/>
</dbReference>
<keyword evidence="6 8" id="KW-1133">Transmembrane helix</keyword>
<dbReference type="PANTHER" id="PTHR36838:SF1">
    <property type="entry name" value="SLR1864 PROTEIN"/>
    <property type="match status" value="1"/>
</dbReference>
<feature type="transmembrane region" description="Helical" evidence="8">
    <location>
        <begin position="193"/>
        <end position="211"/>
    </location>
</feature>
<dbReference type="Pfam" id="PF03547">
    <property type="entry name" value="Mem_trans"/>
    <property type="match status" value="2"/>
</dbReference>
<feature type="transmembrane region" description="Helical" evidence="8">
    <location>
        <begin position="6"/>
        <end position="26"/>
    </location>
</feature>
<evidence type="ECO:0000256" key="5">
    <source>
        <dbReference type="ARBA" id="ARBA00022692"/>
    </source>
</evidence>
<feature type="transmembrane region" description="Helical" evidence="8">
    <location>
        <begin position="289"/>
        <end position="308"/>
    </location>
</feature>
<accession>A0A1I2IVW6</accession>
<evidence type="ECO:0000256" key="2">
    <source>
        <dbReference type="ARBA" id="ARBA00010145"/>
    </source>
</evidence>